<keyword evidence="3" id="KW-1185">Reference proteome</keyword>
<dbReference type="Pfam" id="PF03551">
    <property type="entry name" value="PadR"/>
    <property type="match status" value="1"/>
</dbReference>
<proteinExistence type="predicted"/>
<reference evidence="2 3" key="1">
    <citation type="submission" date="2018-08" db="EMBL/GenBank/DDBJ databases">
        <title>Acidipila sp. 4G-K13, an acidobacterium isolated from forest soil.</title>
        <authorList>
            <person name="Gao Z.-H."/>
            <person name="Qiu L.-H."/>
        </authorList>
    </citation>
    <scope>NUCLEOTIDE SEQUENCE [LARGE SCALE GENOMIC DNA]</scope>
    <source>
        <strain evidence="2 3">4G-K13</strain>
    </source>
</reference>
<sequence length="116" mass="12981">MPKRKLDPLPSAAFQILLSLADADLHGYAIMRQVEEQTGGRLRLGPGTLYSSIQALLEEKFIEEVVQTGEAGASPERRRFYRLTGNGRRLARAEAEKLADTLRVARARKILRGDYV</sequence>
<dbReference type="InterPro" id="IPR005149">
    <property type="entry name" value="Tscrpt_reg_PadR_N"/>
</dbReference>
<dbReference type="AlphaFoldDB" id="A0A372IS75"/>
<feature type="domain" description="Transcription regulator PadR N-terminal" evidence="1">
    <location>
        <begin position="16"/>
        <end position="91"/>
    </location>
</feature>
<dbReference type="RefSeq" id="WP_117298379.1">
    <property type="nucleotide sequence ID" value="NZ_QVQT02000002.1"/>
</dbReference>
<dbReference type="InterPro" id="IPR036388">
    <property type="entry name" value="WH-like_DNA-bd_sf"/>
</dbReference>
<dbReference type="SUPFAM" id="SSF46785">
    <property type="entry name" value="Winged helix' DNA-binding domain"/>
    <property type="match status" value="1"/>
</dbReference>
<protein>
    <submittedName>
        <fullName evidence="2">PadR family transcriptional regulator</fullName>
    </submittedName>
</protein>
<dbReference type="EMBL" id="QVQT01000002">
    <property type="protein sequence ID" value="RFU17629.1"/>
    <property type="molecule type" value="Genomic_DNA"/>
</dbReference>
<comment type="caution">
    <text evidence="2">The sequence shown here is derived from an EMBL/GenBank/DDBJ whole genome shotgun (WGS) entry which is preliminary data.</text>
</comment>
<evidence type="ECO:0000313" key="3">
    <source>
        <dbReference type="Proteomes" id="UP000264702"/>
    </source>
</evidence>
<dbReference type="InterPro" id="IPR052509">
    <property type="entry name" value="Metal_resp_DNA-bind_regulator"/>
</dbReference>
<name>A0A372IS75_9BACT</name>
<dbReference type="PANTHER" id="PTHR33169:SF13">
    <property type="entry name" value="PADR-FAMILY TRANSCRIPTIONAL REGULATOR"/>
    <property type="match status" value="1"/>
</dbReference>
<dbReference type="OrthoDB" id="9814826at2"/>
<evidence type="ECO:0000313" key="2">
    <source>
        <dbReference type="EMBL" id="RFU17629.1"/>
    </source>
</evidence>
<accession>A0A372IS75</accession>
<dbReference type="InterPro" id="IPR036390">
    <property type="entry name" value="WH_DNA-bd_sf"/>
</dbReference>
<evidence type="ECO:0000259" key="1">
    <source>
        <dbReference type="Pfam" id="PF03551"/>
    </source>
</evidence>
<dbReference type="Gene3D" id="1.10.10.10">
    <property type="entry name" value="Winged helix-like DNA-binding domain superfamily/Winged helix DNA-binding domain"/>
    <property type="match status" value="1"/>
</dbReference>
<gene>
    <name evidence="2" type="ORF">D0Y96_05730</name>
</gene>
<dbReference type="PANTHER" id="PTHR33169">
    <property type="entry name" value="PADR-FAMILY TRANSCRIPTIONAL REGULATOR"/>
    <property type="match status" value="1"/>
</dbReference>
<organism evidence="2 3">
    <name type="scientific">Paracidobacterium acidisoli</name>
    <dbReference type="NCBI Taxonomy" id="2303751"/>
    <lineage>
        <taxon>Bacteria</taxon>
        <taxon>Pseudomonadati</taxon>
        <taxon>Acidobacteriota</taxon>
        <taxon>Terriglobia</taxon>
        <taxon>Terriglobales</taxon>
        <taxon>Acidobacteriaceae</taxon>
        <taxon>Paracidobacterium</taxon>
    </lineage>
</organism>
<dbReference type="Proteomes" id="UP000264702">
    <property type="component" value="Unassembled WGS sequence"/>
</dbReference>